<keyword evidence="5" id="KW-0997">Cell inner membrane</keyword>
<evidence type="ECO:0000256" key="1">
    <source>
        <dbReference type="ARBA" id="ARBA00022475"/>
    </source>
</evidence>
<evidence type="ECO:0000313" key="7">
    <source>
        <dbReference type="Proteomes" id="UP000031623"/>
    </source>
</evidence>
<feature type="transmembrane region" description="Helical" evidence="5">
    <location>
        <begin position="116"/>
        <end position="138"/>
    </location>
</feature>
<dbReference type="PANTHER" id="PTHR36917">
    <property type="entry name" value="INTRACELLULAR SEPTATION PROTEIN A-RELATED"/>
    <property type="match status" value="1"/>
</dbReference>
<sequence length="185" mass="21538">MKFLVDFFPILLFFIAYKLYDIYVATAVIIIASLGQVSWVWLKHHRIENMHLVTLVLVVVLGGATLLLHDETFIKWKPTIVNWAFALAFFGSQFVGKKNLIQRMLESQISVTVPQVWNYLNMAWITFFVVMGLVNWYVAFHFDTNTWVNFKLFGMMGLTLVFVIGQSFYLAQYMVVEEESKTEKS</sequence>
<feature type="transmembrane region" description="Helical" evidence="5">
    <location>
        <begin position="80"/>
        <end position="96"/>
    </location>
</feature>
<comment type="similarity">
    <text evidence="5">Belongs to the YciB family.</text>
</comment>
<reference evidence="6" key="1">
    <citation type="journal article" date="2014" name="ISME J.">
        <title>Ecophysiology of Thioploca ingrica as revealed by the complete genome sequence supplemented with proteomic evidence.</title>
        <authorList>
            <person name="Kojima H."/>
            <person name="Ogura Y."/>
            <person name="Yamamoto N."/>
            <person name="Togashi T."/>
            <person name="Mori H."/>
            <person name="Watanabe T."/>
            <person name="Nemoto F."/>
            <person name="Kurokawa K."/>
            <person name="Hayashi T."/>
            <person name="Fukui M."/>
        </authorList>
    </citation>
    <scope>NUCLEOTIDE SEQUENCE [LARGE SCALE GENOMIC DNA]</scope>
</reference>
<dbReference type="PANTHER" id="PTHR36917:SF1">
    <property type="entry name" value="INNER MEMBRANE-SPANNING PROTEIN YCIB"/>
    <property type="match status" value="1"/>
</dbReference>
<evidence type="ECO:0000256" key="3">
    <source>
        <dbReference type="ARBA" id="ARBA00022989"/>
    </source>
</evidence>
<dbReference type="HAMAP" id="MF_00189">
    <property type="entry name" value="YciB"/>
    <property type="match status" value="1"/>
</dbReference>
<protein>
    <recommendedName>
        <fullName evidence="5">Inner membrane-spanning protein YciB</fullName>
    </recommendedName>
</protein>
<dbReference type="Proteomes" id="UP000031623">
    <property type="component" value="Chromosome"/>
</dbReference>
<dbReference type="STRING" id="40754.THII_2107"/>
<dbReference type="NCBIfam" id="NF001325">
    <property type="entry name" value="PRK00259.1-3"/>
    <property type="match status" value="1"/>
</dbReference>
<organism evidence="6 7">
    <name type="scientific">Thioploca ingrica</name>
    <dbReference type="NCBI Taxonomy" id="40754"/>
    <lineage>
        <taxon>Bacteria</taxon>
        <taxon>Pseudomonadati</taxon>
        <taxon>Pseudomonadota</taxon>
        <taxon>Gammaproteobacteria</taxon>
        <taxon>Thiotrichales</taxon>
        <taxon>Thiotrichaceae</taxon>
        <taxon>Thioploca</taxon>
    </lineage>
</organism>
<comment type="subcellular location">
    <subcellularLocation>
        <location evidence="5">Cell inner membrane</location>
        <topology evidence="5">Multi-pass membrane protein</topology>
    </subcellularLocation>
</comment>
<feature type="transmembrane region" description="Helical" evidence="5">
    <location>
        <begin position="150"/>
        <end position="171"/>
    </location>
</feature>
<keyword evidence="3 5" id="KW-1133">Transmembrane helix</keyword>
<dbReference type="KEGG" id="tig:THII_2107"/>
<comment type="function">
    <text evidence="5">Plays a role in cell envelope biogenesis, maintenance of cell envelope integrity and membrane homeostasis.</text>
</comment>
<feature type="transmembrane region" description="Helical" evidence="5">
    <location>
        <begin position="49"/>
        <end position="68"/>
    </location>
</feature>
<evidence type="ECO:0000256" key="2">
    <source>
        <dbReference type="ARBA" id="ARBA00022692"/>
    </source>
</evidence>
<name>A0A090AGU1_9GAMM</name>
<dbReference type="HOGENOM" id="CLU_089554_2_0_6"/>
<gene>
    <name evidence="5" type="primary">yciB</name>
    <name evidence="6" type="ORF">THII_2107</name>
</gene>
<evidence type="ECO:0000256" key="4">
    <source>
        <dbReference type="ARBA" id="ARBA00023136"/>
    </source>
</evidence>
<keyword evidence="7" id="KW-1185">Reference proteome</keyword>
<keyword evidence="2 5" id="KW-0812">Transmembrane</keyword>
<keyword evidence="1 5" id="KW-1003">Cell membrane</keyword>
<evidence type="ECO:0000256" key="5">
    <source>
        <dbReference type="HAMAP-Rule" id="MF_00189"/>
    </source>
</evidence>
<dbReference type="NCBIfam" id="TIGR00997">
    <property type="entry name" value="ispZ"/>
    <property type="match status" value="1"/>
</dbReference>
<dbReference type="Pfam" id="PF04279">
    <property type="entry name" value="IspA"/>
    <property type="match status" value="1"/>
</dbReference>
<proteinExistence type="inferred from homology"/>
<dbReference type="OrthoDB" id="9788219at2"/>
<evidence type="ECO:0000313" key="6">
    <source>
        <dbReference type="EMBL" id="BAP56404.1"/>
    </source>
</evidence>
<accession>A0A090AGU1</accession>
<dbReference type="InterPro" id="IPR006008">
    <property type="entry name" value="YciB"/>
</dbReference>
<keyword evidence="4 5" id="KW-0472">Membrane</keyword>
<dbReference type="EMBL" id="AP014633">
    <property type="protein sequence ID" value="BAP56404.1"/>
    <property type="molecule type" value="Genomic_DNA"/>
</dbReference>
<dbReference type="GO" id="GO:0005886">
    <property type="term" value="C:plasma membrane"/>
    <property type="evidence" value="ECO:0007669"/>
    <property type="project" value="UniProtKB-SubCell"/>
</dbReference>
<feature type="transmembrane region" description="Helical" evidence="5">
    <location>
        <begin position="20"/>
        <end position="42"/>
    </location>
</feature>
<dbReference type="AlphaFoldDB" id="A0A090AGU1"/>